<keyword evidence="3" id="KW-1185">Reference proteome</keyword>
<evidence type="ECO:0000313" key="3">
    <source>
        <dbReference type="Proteomes" id="UP000522262"/>
    </source>
</evidence>
<dbReference type="Proteomes" id="UP000522262">
    <property type="component" value="Unassembled WGS sequence"/>
</dbReference>
<reference evidence="2 3" key="1">
    <citation type="submission" date="2020-05" db="EMBL/GenBank/DDBJ databases">
        <title>Identification and distribution of gene clusters putatively required for synthesis of sphingolipid metabolism inhibitors in phylogenetically diverse species of the filamentous fungus Fusarium.</title>
        <authorList>
            <person name="Kim H.-S."/>
            <person name="Busman M."/>
            <person name="Brown D.W."/>
            <person name="Divon H."/>
            <person name="Uhlig S."/>
            <person name="Proctor R.H."/>
        </authorList>
    </citation>
    <scope>NUCLEOTIDE SEQUENCE [LARGE SCALE GENOMIC DNA]</scope>
    <source>
        <strain evidence="2 3">NRRL 53147</strain>
    </source>
</reference>
<name>A0A8H5MKS2_9HYPO</name>
<protein>
    <submittedName>
        <fullName evidence="2">Uncharacterized protein</fullName>
    </submittedName>
</protein>
<sequence>MSLISLLPFSSEAGTHAPASSGPLDKTLAAIPTSLSVSFAQNAYMQHWDVDLGSGRATSNACTGINTRANAETTLALDAKASKVTWTRPTTPFQSKFKLCFRESPRGNGFYPCQVPRLLDWAISPPSRPNSDIANQVVVCMYLLDLAGLVESLIWSTARKSNPPETPDRRPRQQIMPDLLMSR</sequence>
<evidence type="ECO:0000256" key="1">
    <source>
        <dbReference type="SAM" id="MobiDB-lite"/>
    </source>
</evidence>
<feature type="region of interest" description="Disordered" evidence="1">
    <location>
        <begin position="159"/>
        <end position="183"/>
    </location>
</feature>
<gene>
    <name evidence="2" type="ORF">FMEXI_11651</name>
</gene>
<accession>A0A8H5MKS2</accession>
<dbReference type="EMBL" id="JAAOAM010000322">
    <property type="protein sequence ID" value="KAF5533766.1"/>
    <property type="molecule type" value="Genomic_DNA"/>
</dbReference>
<comment type="caution">
    <text evidence="2">The sequence shown here is derived from an EMBL/GenBank/DDBJ whole genome shotgun (WGS) entry which is preliminary data.</text>
</comment>
<proteinExistence type="predicted"/>
<dbReference type="AlphaFoldDB" id="A0A8H5MKS2"/>
<organism evidence="2 3">
    <name type="scientific">Fusarium mexicanum</name>
    <dbReference type="NCBI Taxonomy" id="751941"/>
    <lineage>
        <taxon>Eukaryota</taxon>
        <taxon>Fungi</taxon>
        <taxon>Dikarya</taxon>
        <taxon>Ascomycota</taxon>
        <taxon>Pezizomycotina</taxon>
        <taxon>Sordariomycetes</taxon>
        <taxon>Hypocreomycetidae</taxon>
        <taxon>Hypocreales</taxon>
        <taxon>Nectriaceae</taxon>
        <taxon>Fusarium</taxon>
        <taxon>Fusarium fujikuroi species complex</taxon>
    </lineage>
</organism>
<evidence type="ECO:0000313" key="2">
    <source>
        <dbReference type="EMBL" id="KAF5533766.1"/>
    </source>
</evidence>